<dbReference type="InterPro" id="IPR019934">
    <property type="entry name" value="CHP03545"/>
</dbReference>
<keyword evidence="3" id="KW-1133">Transmembrane helix</keyword>
<evidence type="ECO:0000256" key="3">
    <source>
        <dbReference type="SAM" id="Phobius"/>
    </source>
</evidence>
<evidence type="ECO:0000313" key="4">
    <source>
        <dbReference type="EMBL" id="MFC6439246.1"/>
    </source>
</evidence>
<keyword evidence="3" id="KW-0472">Membrane</keyword>
<evidence type="ECO:0000313" key="5">
    <source>
        <dbReference type="Proteomes" id="UP001596364"/>
    </source>
</evidence>
<keyword evidence="1" id="KW-0175">Coiled coil</keyword>
<feature type="coiled-coil region" evidence="1">
    <location>
        <begin position="208"/>
        <end position="242"/>
    </location>
</feature>
<keyword evidence="3" id="KW-0812">Transmembrane</keyword>
<reference evidence="5" key="1">
    <citation type="journal article" date="2019" name="Int. J. Syst. Evol. Microbiol.">
        <title>The Global Catalogue of Microorganisms (GCM) 10K type strain sequencing project: providing services to taxonomists for standard genome sequencing and annotation.</title>
        <authorList>
            <consortium name="The Broad Institute Genomics Platform"/>
            <consortium name="The Broad Institute Genome Sequencing Center for Infectious Disease"/>
            <person name="Wu L."/>
            <person name="Ma J."/>
        </authorList>
    </citation>
    <scope>NUCLEOTIDE SEQUENCE [LARGE SCALE GENOMIC DNA]</scope>
    <source>
        <strain evidence="5">CGMCC 1.16031</strain>
    </source>
</reference>
<sequence>MRNVIRWPGLLAFVLVIGLIALISMLFIDKAVKYAIESLGADATGAEVNVGSVSHRYSPFGFTVEDIQVTNHSAPENNQVQIARASADVDLLALLMNKVIIDELTVDGVQFDQPRKSPGAVYRQPAADGSNSPFNLPDNIEMPSVDEIMANSPLKTTAAANEAETAYQQHKAAVEQAYQALPDKKKIEAYKTQLKALQDVKLSKPEDVIAAEKEFKQLKEALKQDKQKFAQFQQTLETAKQDLGPKLAALKAAPGQDFDLLKGLVAGDAAAFGELTESVFGPQARKWSDSLFAALDIVGPMLQQQAEQEAEQSRAAGTWYSFDDTTALPGFLIRKANVSIVVKGQSIASNWQDITTEHEVLGRPTLFSVDSKNSPLWDLLNIQGQLSLDSLGLNANQHWKLAGVKLQQLALANADKLSAVLNSALLASEGSLTLNHGALTGSGDIALRDVSIAAEGQNKLTNILAGALNGISSLNINSDISGTLAQPAFGLKSDLDNQLADAVKASLGGEAQQKLNSLQARLNAKADPALGTTGDGMQQWLKWEELADGNLGSVEDMLKAKFDNKLEQEKDKVLDKLKGKIFG</sequence>
<dbReference type="RefSeq" id="WP_131257476.1">
    <property type="nucleotide sequence ID" value="NZ_JBHSUS010000001.1"/>
</dbReference>
<dbReference type="EMBL" id="JBHSUS010000001">
    <property type="protein sequence ID" value="MFC6439246.1"/>
    <property type="molecule type" value="Genomic_DNA"/>
</dbReference>
<name>A0ABW1XGB1_9ALTE</name>
<accession>A0ABW1XGB1</accession>
<feature type="region of interest" description="Disordered" evidence="2">
    <location>
        <begin position="115"/>
        <end position="136"/>
    </location>
</feature>
<feature type="transmembrane region" description="Helical" evidence="3">
    <location>
        <begin position="7"/>
        <end position="28"/>
    </location>
</feature>
<gene>
    <name evidence="4" type="ORF">ACFP85_03675</name>
</gene>
<keyword evidence="5" id="KW-1185">Reference proteome</keyword>
<dbReference type="NCBIfam" id="TIGR03545">
    <property type="entry name" value="TIGR03545 family protein"/>
    <property type="match status" value="1"/>
</dbReference>
<organism evidence="4 5">
    <name type="scientific">Pseudobowmanella zhangzhouensis</name>
    <dbReference type="NCBI Taxonomy" id="1537679"/>
    <lineage>
        <taxon>Bacteria</taxon>
        <taxon>Pseudomonadati</taxon>
        <taxon>Pseudomonadota</taxon>
        <taxon>Gammaproteobacteria</taxon>
        <taxon>Alteromonadales</taxon>
        <taxon>Alteromonadaceae</taxon>
    </lineage>
</organism>
<comment type="caution">
    <text evidence="4">The sequence shown here is derived from an EMBL/GenBank/DDBJ whole genome shotgun (WGS) entry which is preliminary data.</text>
</comment>
<proteinExistence type="predicted"/>
<evidence type="ECO:0000256" key="2">
    <source>
        <dbReference type="SAM" id="MobiDB-lite"/>
    </source>
</evidence>
<protein>
    <submittedName>
        <fullName evidence="4">TIGR03545 family protein</fullName>
    </submittedName>
</protein>
<dbReference type="Proteomes" id="UP001596364">
    <property type="component" value="Unassembled WGS sequence"/>
</dbReference>
<evidence type="ECO:0000256" key="1">
    <source>
        <dbReference type="SAM" id="Coils"/>
    </source>
</evidence>